<feature type="domain" description="Fatty acid hydroxylase" evidence="7">
    <location>
        <begin position="135"/>
        <end position="256"/>
    </location>
</feature>
<dbReference type="EMBL" id="WIQW01000068">
    <property type="protein sequence ID" value="KAF3089069.1"/>
    <property type="molecule type" value="Genomic_DNA"/>
</dbReference>
<evidence type="ECO:0000256" key="3">
    <source>
        <dbReference type="ARBA" id="ARBA00022989"/>
    </source>
</evidence>
<evidence type="ECO:0000313" key="9">
    <source>
        <dbReference type="Proteomes" id="UP000475325"/>
    </source>
</evidence>
<evidence type="ECO:0000256" key="5">
    <source>
        <dbReference type="SAM" id="MobiDB-lite"/>
    </source>
</evidence>
<gene>
    <name evidence="8" type="ORF">TWF102_009782</name>
</gene>
<feature type="compositionally biased region" description="Basic and acidic residues" evidence="5">
    <location>
        <begin position="277"/>
        <end position="292"/>
    </location>
</feature>
<dbReference type="GO" id="GO:0016491">
    <property type="term" value="F:oxidoreductase activity"/>
    <property type="evidence" value="ECO:0007669"/>
    <property type="project" value="InterPro"/>
</dbReference>
<comment type="subcellular location">
    <subcellularLocation>
        <location evidence="1">Membrane</location>
    </subcellularLocation>
</comment>
<keyword evidence="4 6" id="KW-0472">Membrane</keyword>
<keyword evidence="3 6" id="KW-1133">Transmembrane helix</keyword>
<feature type="transmembrane region" description="Helical" evidence="6">
    <location>
        <begin position="38"/>
        <end position="59"/>
    </location>
</feature>
<reference evidence="8 9" key="1">
    <citation type="submission" date="2019-06" db="EMBL/GenBank/DDBJ databases">
        <authorList>
            <person name="Palmer J.M."/>
        </authorList>
    </citation>
    <scope>NUCLEOTIDE SEQUENCE [LARGE SCALE GENOMIC DNA]</scope>
    <source>
        <strain evidence="8 9">TWF102</strain>
    </source>
</reference>
<protein>
    <recommendedName>
        <fullName evidence="7">Fatty acid hydroxylase domain-containing protein</fullName>
    </recommendedName>
</protein>
<evidence type="ECO:0000256" key="2">
    <source>
        <dbReference type="ARBA" id="ARBA00022692"/>
    </source>
</evidence>
<keyword evidence="2 6" id="KW-0812">Transmembrane</keyword>
<dbReference type="AlphaFoldDB" id="A0A7C8NBM1"/>
<dbReference type="InterPro" id="IPR006694">
    <property type="entry name" value="Fatty_acid_hydroxylase"/>
</dbReference>
<dbReference type="PANTHER" id="PTHR11863">
    <property type="entry name" value="STEROL DESATURASE"/>
    <property type="match status" value="1"/>
</dbReference>
<evidence type="ECO:0000313" key="8">
    <source>
        <dbReference type="EMBL" id="KAF3089069.1"/>
    </source>
</evidence>
<dbReference type="InterPro" id="IPR050307">
    <property type="entry name" value="Sterol_Desaturase_Related"/>
</dbReference>
<evidence type="ECO:0000256" key="1">
    <source>
        <dbReference type="ARBA" id="ARBA00004370"/>
    </source>
</evidence>
<evidence type="ECO:0000259" key="7">
    <source>
        <dbReference type="Pfam" id="PF04116"/>
    </source>
</evidence>
<dbReference type="Proteomes" id="UP000475325">
    <property type="component" value="Unassembled WGS sequence"/>
</dbReference>
<evidence type="ECO:0000256" key="6">
    <source>
        <dbReference type="SAM" id="Phobius"/>
    </source>
</evidence>
<dbReference type="GO" id="GO:0005506">
    <property type="term" value="F:iron ion binding"/>
    <property type="evidence" value="ECO:0007669"/>
    <property type="project" value="InterPro"/>
</dbReference>
<accession>A0A7C8NBM1</accession>
<name>A0A7C8NBM1_ORBOL</name>
<dbReference type="GO" id="GO:0008610">
    <property type="term" value="P:lipid biosynthetic process"/>
    <property type="evidence" value="ECO:0007669"/>
    <property type="project" value="InterPro"/>
</dbReference>
<evidence type="ECO:0000256" key="4">
    <source>
        <dbReference type="ARBA" id="ARBA00023136"/>
    </source>
</evidence>
<organism evidence="8 9">
    <name type="scientific">Orbilia oligospora</name>
    <name type="common">Nematode-trapping fungus</name>
    <name type="synonym">Arthrobotrys oligospora</name>
    <dbReference type="NCBI Taxonomy" id="2813651"/>
    <lineage>
        <taxon>Eukaryota</taxon>
        <taxon>Fungi</taxon>
        <taxon>Dikarya</taxon>
        <taxon>Ascomycota</taxon>
        <taxon>Pezizomycotina</taxon>
        <taxon>Orbiliomycetes</taxon>
        <taxon>Orbiliales</taxon>
        <taxon>Orbiliaceae</taxon>
        <taxon>Orbilia</taxon>
    </lineage>
</organism>
<sequence length="292" mass="32836">MSSSFHLPPAMSPLVISEPVGRAWAHIMESYSPATIEFAGTLIVQLIFFWVPCVIYMSLDALFPKFSERHKIQPAPKQPTRSEILDCFSVVLKNQVISTALHGLMIYISTLTGKGAFRVDASIPPIHEIIRDLFISLLLREALFYYSHRVLHHPRLYPKIHKIHHRFTAPVALAAQYAHPIEQIVANILPITIPPQLLNSHILTFWIFMAYELIETTTVHSGYDFFLNAAKMHDLHHEKFLIYFGAIGVLDWFHGTDGSKMAAKRKAKGNSAVGKGVSEDKNGSIVKGDKSD</sequence>
<feature type="region of interest" description="Disordered" evidence="5">
    <location>
        <begin position="264"/>
        <end position="292"/>
    </location>
</feature>
<dbReference type="GO" id="GO:0016020">
    <property type="term" value="C:membrane"/>
    <property type="evidence" value="ECO:0007669"/>
    <property type="project" value="UniProtKB-SubCell"/>
</dbReference>
<comment type="caution">
    <text evidence="8">The sequence shown here is derived from an EMBL/GenBank/DDBJ whole genome shotgun (WGS) entry which is preliminary data.</text>
</comment>
<dbReference type="Pfam" id="PF04116">
    <property type="entry name" value="FA_hydroxylase"/>
    <property type="match status" value="1"/>
</dbReference>
<proteinExistence type="predicted"/>